<evidence type="ECO:0000256" key="1">
    <source>
        <dbReference type="SAM" id="Phobius"/>
    </source>
</evidence>
<dbReference type="AlphaFoldDB" id="F9RUV2"/>
<evidence type="ECO:0000313" key="3">
    <source>
        <dbReference type="Proteomes" id="UP000004349"/>
    </source>
</evidence>
<gene>
    <name evidence="2" type="ORF">VIS19158_15449</name>
</gene>
<keyword evidence="1" id="KW-1133">Transmembrane helix</keyword>
<proteinExistence type="predicted"/>
<keyword evidence="1" id="KW-0472">Membrane</keyword>
<sequence length="34" mass="3888">MGKVPRKVAEYATVIYLWFKALFASNLLASIRDD</sequence>
<organism evidence="2 3">
    <name type="scientific">Vibrio scophthalmi LMG 19158</name>
    <dbReference type="NCBI Taxonomy" id="870967"/>
    <lineage>
        <taxon>Bacteria</taxon>
        <taxon>Pseudomonadati</taxon>
        <taxon>Pseudomonadota</taxon>
        <taxon>Gammaproteobacteria</taxon>
        <taxon>Vibrionales</taxon>
        <taxon>Vibrionaceae</taxon>
        <taxon>Vibrio</taxon>
    </lineage>
</organism>
<dbReference type="EMBL" id="AFWE01000220">
    <property type="protein sequence ID" value="EGU30119.1"/>
    <property type="molecule type" value="Genomic_DNA"/>
</dbReference>
<evidence type="ECO:0000313" key="2">
    <source>
        <dbReference type="EMBL" id="EGU30119.1"/>
    </source>
</evidence>
<accession>F9RUV2</accession>
<keyword evidence="1" id="KW-0812">Transmembrane</keyword>
<protein>
    <submittedName>
        <fullName evidence="2">Uncharacterized protein</fullName>
    </submittedName>
</protein>
<comment type="caution">
    <text evidence="2">The sequence shown here is derived from an EMBL/GenBank/DDBJ whole genome shotgun (WGS) entry which is preliminary data.</text>
</comment>
<feature type="transmembrane region" description="Helical" evidence="1">
    <location>
        <begin position="12"/>
        <end position="31"/>
    </location>
</feature>
<dbReference type="Proteomes" id="UP000004349">
    <property type="component" value="Unassembled WGS sequence"/>
</dbReference>
<name>F9RUV2_9VIBR</name>
<reference evidence="2 3" key="1">
    <citation type="journal article" date="2012" name="Int. J. Syst. Evol. Microbiol.">
        <title>Vibrio caribbeanicus sp. nov., isolated from the marine sponge Scleritoderma cyanea.</title>
        <authorList>
            <person name="Hoffmann M."/>
            <person name="Monday S.R."/>
            <person name="Allard M.W."/>
            <person name="Strain E.A."/>
            <person name="Whittaker P."/>
            <person name="Naum M."/>
            <person name="McCarthy P.J."/>
            <person name="Lopez J.V."/>
            <person name="Fischer M."/>
            <person name="Brown E.W."/>
        </authorList>
    </citation>
    <scope>NUCLEOTIDE SEQUENCE [LARGE SCALE GENOMIC DNA]</scope>
    <source>
        <strain evidence="2 3">LMG 19158</strain>
    </source>
</reference>